<dbReference type="Proteomes" id="UP001064048">
    <property type="component" value="Chromosome 13"/>
</dbReference>
<organism evidence="1 2">
    <name type="scientific">Choristoneura fumiferana</name>
    <name type="common">Spruce budworm moth</name>
    <name type="synonym">Archips fumiferana</name>
    <dbReference type="NCBI Taxonomy" id="7141"/>
    <lineage>
        <taxon>Eukaryota</taxon>
        <taxon>Metazoa</taxon>
        <taxon>Ecdysozoa</taxon>
        <taxon>Arthropoda</taxon>
        <taxon>Hexapoda</taxon>
        <taxon>Insecta</taxon>
        <taxon>Pterygota</taxon>
        <taxon>Neoptera</taxon>
        <taxon>Endopterygota</taxon>
        <taxon>Lepidoptera</taxon>
        <taxon>Glossata</taxon>
        <taxon>Ditrysia</taxon>
        <taxon>Tortricoidea</taxon>
        <taxon>Tortricidae</taxon>
        <taxon>Tortricinae</taxon>
        <taxon>Choristoneura</taxon>
    </lineage>
</organism>
<evidence type="ECO:0000313" key="1">
    <source>
        <dbReference type="EMBL" id="KAI8420668.1"/>
    </source>
</evidence>
<gene>
    <name evidence="1" type="ORF">MSG28_007907</name>
</gene>
<keyword evidence="2" id="KW-1185">Reference proteome</keyword>
<sequence>MTTEKNNPAVVYVGGTMLENVDKYVYLGQEIKMGKDNQCNEIDRRVRLGWAAFSKLSFAFQMKIKQEQKARIFNQCVLPVLTYGAETWVATFERAGPAVLRRAFELLVTMAALAKDFIRHRTVTEVLPNIYSFLLKSSRDSLLKDQGSAYRSSAAFRLQLAALASLATLIPDLGVDGDQLDHALKAVEGYLSKKQPKPLQELSVKFFKAMLRYDYGATWAHLRQLAANECVLHPPEIRAIDLVPIVGTPYEPTDKNYEANIQLVFDGIDQQGSLSRAYAAMMI</sequence>
<evidence type="ECO:0000313" key="2">
    <source>
        <dbReference type="Proteomes" id="UP001064048"/>
    </source>
</evidence>
<dbReference type="EMBL" id="CM046113">
    <property type="protein sequence ID" value="KAI8420668.1"/>
    <property type="molecule type" value="Genomic_DNA"/>
</dbReference>
<accession>A0ACC0J963</accession>
<comment type="caution">
    <text evidence="1">The sequence shown here is derived from an EMBL/GenBank/DDBJ whole genome shotgun (WGS) entry which is preliminary data.</text>
</comment>
<name>A0ACC0J963_CHOFU</name>
<reference evidence="1 2" key="1">
    <citation type="journal article" date="2022" name="Genome Biol. Evol.">
        <title>The Spruce Budworm Genome: Reconstructing the Evolutionary History of Antifreeze Proteins.</title>
        <authorList>
            <person name="Beliveau C."/>
            <person name="Gagne P."/>
            <person name="Picq S."/>
            <person name="Vernygora O."/>
            <person name="Keeling C.I."/>
            <person name="Pinkney K."/>
            <person name="Doucet D."/>
            <person name="Wen F."/>
            <person name="Johnston J.S."/>
            <person name="Maaroufi H."/>
            <person name="Boyle B."/>
            <person name="Laroche J."/>
            <person name="Dewar K."/>
            <person name="Juretic N."/>
            <person name="Blackburn G."/>
            <person name="Nisole A."/>
            <person name="Brunet B."/>
            <person name="Brandao M."/>
            <person name="Lumley L."/>
            <person name="Duan J."/>
            <person name="Quan G."/>
            <person name="Lucarotti C.J."/>
            <person name="Roe A.D."/>
            <person name="Sperling F.A.H."/>
            <person name="Levesque R.C."/>
            <person name="Cusson M."/>
        </authorList>
    </citation>
    <scope>NUCLEOTIDE SEQUENCE [LARGE SCALE GENOMIC DNA]</scope>
    <source>
        <strain evidence="1">Glfc:IPQL:Cfum</strain>
    </source>
</reference>
<protein>
    <submittedName>
        <fullName evidence="1">Uncharacterized protein</fullName>
    </submittedName>
</protein>
<proteinExistence type="predicted"/>